<proteinExistence type="predicted"/>
<dbReference type="Proteomes" id="UP000789920">
    <property type="component" value="Unassembled WGS sequence"/>
</dbReference>
<dbReference type="EMBL" id="CAJVQC010021062">
    <property type="protein sequence ID" value="CAG8711549.1"/>
    <property type="molecule type" value="Genomic_DNA"/>
</dbReference>
<name>A0ACA9PPZ7_9GLOM</name>
<reference evidence="1" key="1">
    <citation type="submission" date="2021-06" db="EMBL/GenBank/DDBJ databases">
        <authorList>
            <person name="Kallberg Y."/>
            <person name="Tangrot J."/>
            <person name="Rosling A."/>
        </authorList>
    </citation>
    <scope>NUCLEOTIDE SEQUENCE</scope>
    <source>
        <strain evidence="1">MA461A</strain>
    </source>
</reference>
<keyword evidence="2" id="KW-1185">Reference proteome</keyword>
<evidence type="ECO:0000313" key="1">
    <source>
        <dbReference type="EMBL" id="CAG8711549.1"/>
    </source>
</evidence>
<protein>
    <submittedName>
        <fullName evidence="1">4822_t:CDS:1</fullName>
    </submittedName>
</protein>
<organism evidence="1 2">
    <name type="scientific">Racocetra persica</name>
    <dbReference type="NCBI Taxonomy" id="160502"/>
    <lineage>
        <taxon>Eukaryota</taxon>
        <taxon>Fungi</taxon>
        <taxon>Fungi incertae sedis</taxon>
        <taxon>Mucoromycota</taxon>
        <taxon>Glomeromycotina</taxon>
        <taxon>Glomeromycetes</taxon>
        <taxon>Diversisporales</taxon>
        <taxon>Gigasporaceae</taxon>
        <taxon>Racocetra</taxon>
    </lineage>
</organism>
<gene>
    <name evidence="1" type="ORF">RPERSI_LOCUS10578</name>
</gene>
<sequence length="55" mass="6259">MALKYELEQWGAAVKAYDEQDFDLALDTFETIADSAKFHFNMGLIYATLGEHEEA</sequence>
<comment type="caution">
    <text evidence="1">The sequence shown here is derived from an EMBL/GenBank/DDBJ whole genome shotgun (WGS) entry which is preliminary data.</text>
</comment>
<accession>A0ACA9PPZ7</accession>
<feature type="non-terminal residue" evidence="1">
    <location>
        <position position="55"/>
    </location>
</feature>
<evidence type="ECO:0000313" key="2">
    <source>
        <dbReference type="Proteomes" id="UP000789920"/>
    </source>
</evidence>